<dbReference type="Pfam" id="PF10097">
    <property type="entry name" value="DUF2335"/>
    <property type="match status" value="1"/>
</dbReference>
<name>A0A1P8Q650_9LACO</name>
<dbReference type="InterPro" id="IPR019284">
    <property type="entry name" value="RP532"/>
</dbReference>
<evidence type="ECO:0000313" key="3">
    <source>
        <dbReference type="EMBL" id="APX73337.1"/>
    </source>
</evidence>
<feature type="transmembrane region" description="Helical" evidence="2">
    <location>
        <begin position="108"/>
        <end position="125"/>
    </location>
</feature>
<feature type="region of interest" description="Disordered" evidence="1">
    <location>
        <begin position="1"/>
        <end position="25"/>
    </location>
</feature>
<keyword evidence="2" id="KW-0472">Membrane</keyword>
<keyword evidence="4" id="KW-1185">Reference proteome</keyword>
<accession>A0A1P8Q650</accession>
<organism evidence="3 4">
    <name type="scientific">Companilactobacillus allii</name>
    <dbReference type="NCBI Taxonomy" id="1847728"/>
    <lineage>
        <taxon>Bacteria</taxon>
        <taxon>Bacillati</taxon>
        <taxon>Bacillota</taxon>
        <taxon>Bacilli</taxon>
        <taxon>Lactobacillales</taxon>
        <taxon>Lactobacillaceae</taxon>
        <taxon>Companilactobacillus</taxon>
    </lineage>
</organism>
<proteinExistence type="predicted"/>
<reference evidence="4" key="1">
    <citation type="submission" date="2016-12" db="EMBL/GenBank/DDBJ databases">
        <authorList>
            <person name="Jung M.Y."/>
            <person name="Lee S.H."/>
        </authorList>
    </citation>
    <scope>NUCLEOTIDE SEQUENCE [LARGE SCALE GENOMIC DNA]</scope>
    <source>
        <strain evidence="4">WiKim39</strain>
    </source>
</reference>
<dbReference type="AlphaFoldDB" id="A0A1P8Q650"/>
<dbReference type="Proteomes" id="UP000187499">
    <property type="component" value="Chromosome"/>
</dbReference>
<protein>
    <recommendedName>
        <fullName evidence="5">DUF2335 domain-containing protein</fullName>
    </recommendedName>
</protein>
<evidence type="ECO:0000313" key="4">
    <source>
        <dbReference type="Proteomes" id="UP000187499"/>
    </source>
</evidence>
<keyword evidence="2" id="KW-0812">Transmembrane</keyword>
<sequence>MEHKENSTETDDATVTDNADESTVNSEIKATVDNFEKLAPKQREQVISKLEMYSGPIPHPDILKKYDDMYNGAAQEIIDNGVQESVHRRSMESEYLKQNTVRNRRRDWMGFLIGTLGIVFGFYLLYLGHTVVGSIFSGGTLVTLVSVFASNNNSESSEEEDNDGKDSEN</sequence>
<evidence type="ECO:0000256" key="1">
    <source>
        <dbReference type="SAM" id="MobiDB-lite"/>
    </source>
</evidence>
<evidence type="ECO:0000256" key="2">
    <source>
        <dbReference type="SAM" id="Phobius"/>
    </source>
</evidence>
<dbReference type="RefSeq" id="WP_076618718.1">
    <property type="nucleotide sequence ID" value="NZ_CP099481.1"/>
</dbReference>
<evidence type="ECO:0008006" key="5">
    <source>
        <dbReference type="Google" id="ProtNLM"/>
    </source>
</evidence>
<gene>
    <name evidence="3" type="ORF">BTM29_05775</name>
</gene>
<dbReference type="STRING" id="1847728.BTM29_05775"/>
<keyword evidence="2" id="KW-1133">Transmembrane helix</keyword>
<dbReference type="KEGG" id="lalw:BTM29_05775"/>
<feature type="compositionally biased region" description="Acidic residues" evidence="1">
    <location>
        <begin position="8"/>
        <end position="20"/>
    </location>
</feature>
<dbReference type="EMBL" id="CP019323">
    <property type="protein sequence ID" value="APX73337.1"/>
    <property type="molecule type" value="Genomic_DNA"/>
</dbReference>